<keyword evidence="5" id="KW-1185">Reference proteome</keyword>
<dbReference type="PRINTS" id="PR00846">
    <property type="entry name" value="GLHYDRLASE56"/>
</dbReference>
<dbReference type="InterPro" id="IPR013785">
    <property type="entry name" value="Aldolase_TIM"/>
</dbReference>
<dbReference type="InterPro" id="IPR017853">
    <property type="entry name" value="GH"/>
</dbReference>
<keyword evidence="4" id="KW-1133">Transmembrane helix</keyword>
<dbReference type="Proteomes" id="UP000046392">
    <property type="component" value="Unplaced"/>
</dbReference>
<dbReference type="WBParaSite" id="SPAL_0001720700.1">
    <property type="protein sequence ID" value="SPAL_0001720700.1"/>
    <property type="gene ID" value="SPAL_0001720700"/>
</dbReference>
<organism evidence="5 6">
    <name type="scientific">Strongyloides papillosus</name>
    <name type="common">Intestinal threadworm</name>
    <dbReference type="NCBI Taxonomy" id="174720"/>
    <lineage>
        <taxon>Eukaryota</taxon>
        <taxon>Metazoa</taxon>
        <taxon>Ecdysozoa</taxon>
        <taxon>Nematoda</taxon>
        <taxon>Chromadorea</taxon>
        <taxon>Rhabditida</taxon>
        <taxon>Tylenchina</taxon>
        <taxon>Panagrolaimomorpha</taxon>
        <taxon>Strongyloidoidea</taxon>
        <taxon>Strongyloididae</taxon>
        <taxon>Strongyloides</taxon>
    </lineage>
</organism>
<keyword evidence="4" id="KW-0812">Transmembrane</keyword>
<keyword evidence="3" id="KW-0378">Hydrolase</keyword>
<dbReference type="EC" id="3.2.1.35" evidence="3"/>
<keyword evidence="3" id="KW-0326">Glycosidase</keyword>
<dbReference type="Pfam" id="PF01630">
    <property type="entry name" value="Glyco_hydro_56"/>
    <property type="match status" value="1"/>
</dbReference>
<evidence type="ECO:0000313" key="5">
    <source>
        <dbReference type="Proteomes" id="UP000046392"/>
    </source>
</evidence>
<feature type="transmembrane region" description="Helical" evidence="4">
    <location>
        <begin position="369"/>
        <end position="387"/>
    </location>
</feature>
<evidence type="ECO:0000313" key="6">
    <source>
        <dbReference type="WBParaSite" id="SPAL_0001720700.1"/>
    </source>
</evidence>
<evidence type="ECO:0000256" key="4">
    <source>
        <dbReference type="SAM" id="Phobius"/>
    </source>
</evidence>
<evidence type="ECO:0000256" key="2">
    <source>
        <dbReference type="ARBA" id="ARBA00023157"/>
    </source>
</evidence>
<proteinExistence type="inferred from homology"/>
<accession>A0A0N5CH87</accession>
<dbReference type="GO" id="GO:0004415">
    <property type="term" value="F:hyalurononglucosaminidase activity"/>
    <property type="evidence" value="ECO:0007669"/>
    <property type="project" value="UniProtKB-UniRule"/>
</dbReference>
<dbReference type="InterPro" id="IPR018155">
    <property type="entry name" value="Hyaluronidase"/>
</dbReference>
<dbReference type="AlphaFoldDB" id="A0A0N5CH87"/>
<sequence>MLVTVKINFLLLSLNLNSKSIYSRRMFLNKIITFHTVIFLVTLVTKGTFGGNVPAFYWNANTDVCINNSIRIDVEKYGIIANAGQKFNGEKIVIFYERNVGLYPHLKNINSTHNEYYNGGIPQNTNISAHLFKLRQDINLIIPNPDFDGVAVIDVEEWRPTYDSNWGVKRIYREESVKHVMTRFPYLKRNQAIKIAKQEFDEAAYNFLMYTLKECQIWRPKAKFGFYGFPICDENGLTRNSTFCYPRHDDRLISFLKHTDALFPSAYLYPGRPLETARLFVKDVISETKRLNDMIAAEGYKKKEIYVYHKFELDAWVDNVKEIQYYDEGSLNVTYKQTIDSNLNNIILWSTSKNMLKRCQYIKKYVDDLFLLKIILFLIFLYKFGFLKSIADNLVISKI</sequence>
<dbReference type="GO" id="GO:0030214">
    <property type="term" value="P:hyaluronan catabolic process"/>
    <property type="evidence" value="ECO:0007669"/>
    <property type="project" value="TreeGrafter"/>
</dbReference>
<dbReference type="STRING" id="174720.A0A0N5CH87"/>
<dbReference type="PANTHER" id="PTHR11769:SF35">
    <property type="entry name" value="HYALURONIDASE"/>
    <property type="match status" value="1"/>
</dbReference>
<evidence type="ECO:0000256" key="1">
    <source>
        <dbReference type="ARBA" id="ARBA00008871"/>
    </source>
</evidence>
<comment type="similarity">
    <text evidence="1 3">Belongs to the glycosyl hydrolase 56 family.</text>
</comment>
<evidence type="ECO:0000256" key="3">
    <source>
        <dbReference type="RuleBase" id="RU610713"/>
    </source>
</evidence>
<dbReference type="Gene3D" id="3.20.20.70">
    <property type="entry name" value="Aldolase class I"/>
    <property type="match status" value="1"/>
</dbReference>
<dbReference type="SUPFAM" id="SSF51445">
    <property type="entry name" value="(Trans)glycosidases"/>
    <property type="match status" value="1"/>
</dbReference>
<dbReference type="PANTHER" id="PTHR11769">
    <property type="entry name" value="HYALURONIDASE"/>
    <property type="match status" value="1"/>
</dbReference>
<reference evidence="6" key="1">
    <citation type="submission" date="2017-02" db="UniProtKB">
        <authorList>
            <consortium name="WormBaseParasite"/>
        </authorList>
    </citation>
    <scope>IDENTIFICATION</scope>
</reference>
<name>A0A0N5CH87_STREA</name>
<keyword evidence="2" id="KW-1015">Disulfide bond</keyword>
<keyword evidence="4" id="KW-0472">Membrane</keyword>
<feature type="transmembrane region" description="Helical" evidence="4">
    <location>
        <begin position="27"/>
        <end position="45"/>
    </location>
</feature>
<comment type="catalytic activity">
    <reaction evidence="3">
        <text>Random hydrolysis of (1-&gt;4)-linkages between N-acetyl-beta-D-glucosamine and D-glucuronate residues in hyaluronate.</text>
        <dbReference type="EC" id="3.2.1.35"/>
    </reaction>
</comment>
<protein>
    <recommendedName>
        <fullName evidence="3">Hyaluronidase</fullName>
        <ecNumber evidence="3">3.2.1.35</ecNumber>
    </recommendedName>
</protein>
<dbReference type="GO" id="GO:0005975">
    <property type="term" value="P:carbohydrate metabolic process"/>
    <property type="evidence" value="ECO:0007669"/>
    <property type="project" value="InterPro"/>
</dbReference>